<feature type="compositionally biased region" description="Polar residues" evidence="2">
    <location>
        <begin position="1"/>
        <end position="10"/>
    </location>
</feature>
<keyword evidence="3" id="KW-0472">Membrane</keyword>
<dbReference type="Pfam" id="PF13727">
    <property type="entry name" value="CoA_binding_3"/>
    <property type="match status" value="1"/>
</dbReference>
<dbReference type="PANTHER" id="PTHR43318:SF1">
    <property type="entry name" value="POLYSACCHARIDE BIOSYNTHESIS PROTEIN EPSC-RELATED"/>
    <property type="match status" value="1"/>
</dbReference>
<dbReference type="Pfam" id="PF02719">
    <property type="entry name" value="Polysacc_synt_2"/>
    <property type="match status" value="1"/>
</dbReference>
<dbReference type="Proteomes" id="UP000215086">
    <property type="component" value="Chromosome"/>
</dbReference>
<gene>
    <name evidence="5" type="ORF">THTE_4169</name>
</gene>
<keyword evidence="3" id="KW-1133">Transmembrane helix</keyword>
<name>A0A286RLD9_9BACT</name>
<evidence type="ECO:0000313" key="5">
    <source>
        <dbReference type="EMBL" id="ASV76770.1"/>
    </source>
</evidence>
<dbReference type="AlphaFoldDB" id="A0A286RLD9"/>
<protein>
    <submittedName>
        <fullName evidence="5">UDP-N-acetylglucosamine 4,6-dehydratase</fullName>
    </submittedName>
</protein>
<feature type="transmembrane region" description="Helical" evidence="3">
    <location>
        <begin position="170"/>
        <end position="190"/>
    </location>
</feature>
<dbReference type="InterPro" id="IPR003869">
    <property type="entry name" value="Polysac_CapD-like"/>
</dbReference>
<dbReference type="Gene3D" id="3.40.50.720">
    <property type="entry name" value="NAD(P)-binding Rossmann-like Domain"/>
    <property type="match status" value="2"/>
</dbReference>
<dbReference type="EMBL" id="CP018477">
    <property type="protein sequence ID" value="ASV76770.1"/>
    <property type="molecule type" value="Genomic_DNA"/>
</dbReference>
<dbReference type="KEGG" id="ttf:THTE_4169"/>
<dbReference type="SUPFAM" id="SSF51735">
    <property type="entry name" value="NAD(P)-binding Rossmann-fold domains"/>
    <property type="match status" value="2"/>
</dbReference>
<evidence type="ECO:0000256" key="1">
    <source>
        <dbReference type="ARBA" id="ARBA00007430"/>
    </source>
</evidence>
<proteinExistence type="inferred from homology"/>
<organism evidence="5 6">
    <name type="scientific">Thermogutta terrifontis</name>
    <dbReference type="NCBI Taxonomy" id="1331910"/>
    <lineage>
        <taxon>Bacteria</taxon>
        <taxon>Pseudomonadati</taxon>
        <taxon>Planctomycetota</taxon>
        <taxon>Planctomycetia</taxon>
        <taxon>Pirellulales</taxon>
        <taxon>Thermoguttaceae</taxon>
        <taxon>Thermogutta</taxon>
    </lineage>
</organism>
<feature type="region of interest" description="Disordered" evidence="2">
    <location>
        <begin position="1"/>
        <end position="21"/>
    </location>
</feature>
<reference evidence="5 6" key="1">
    <citation type="journal article" name="Front. Microbiol.">
        <title>Sugar Metabolism of the First Thermophilic Planctomycete Thermogutta terrifontis: Comparative Genomic and Transcriptomic Approaches.</title>
        <authorList>
            <person name="Elcheninov A.G."/>
            <person name="Menzel P."/>
            <person name="Gudbergsdottir S.R."/>
            <person name="Slesarev A.I."/>
            <person name="Kadnikov V.V."/>
            <person name="Krogh A."/>
            <person name="Bonch-Osmolovskaya E.A."/>
            <person name="Peng X."/>
            <person name="Kublanov I.V."/>
        </authorList>
    </citation>
    <scope>NUCLEOTIDE SEQUENCE [LARGE SCALE GENOMIC DNA]</scope>
    <source>
        <strain evidence="5 6">R1</strain>
    </source>
</reference>
<sequence>MTISGTGSQSDQDRGIVPFTRTPDLRVVRGEEGSECFSGEENESQPRGRAGYADSIASKFKSGCGKIRSAVVTVRRLLRKRDWGVFRRVRFSTGRPATPASLGKSLLGVAALVVGLVASYLCAFHLRFDGLNQGEVLRWFWTTLPYVVAIKLLVFVAFGIHRSWTRFLSFYDLLVLVEASTAALAAVVIFDRFFLPPRMVPRGILLIDWGNTVLILGGVRAIVRAIRDRTWQNFFSNDPPVFIVGADEAGEDLLRAINRHSSCRYRVVGFIDRQAGRVGTRIGGVPVIGTVEQACELAQKLGVKDVFLAGGSLSGREIRRLMEEARETGIHVQVLPSYEQLLSGRVSVQPRPIAITDLLRRDPVALEWENLRHWLEDRVLMVTGSAGSIGSEIARQLVRFHPKCLVLVDRSETGQFFLERELKHLASTSGSVHRTQLAVLLADVLDCRRMDNLFARYRPDVVFHAAAYKHVPLLEAHPGEAVKNIILATRNVADLAHQHGAESFVMISTDKAVNPTSVMGACKRVAEMYVQSMREVSPCRFVTVRFGNVLDSAGSVVQIFRQQIAEGGPVTITDPRMERFFMTIPEAAGLVIQAGIIGESGQIMVLDMGEPVRIVDLAVDMIRLSGLEVGRDIEIEVVGLRPGEKLFEELQAADEKTIPTRHEKIRVAVSPRVNREAILRAIDRLSRFLEADDRQVIAELQRIVPNYCPQGQPEIPAVRRAA</sequence>
<evidence type="ECO:0000259" key="4">
    <source>
        <dbReference type="Pfam" id="PF02719"/>
    </source>
</evidence>
<comment type="similarity">
    <text evidence="1">Belongs to the polysaccharide synthase family.</text>
</comment>
<accession>A0A286RLD9</accession>
<keyword evidence="6" id="KW-1185">Reference proteome</keyword>
<feature type="domain" description="Polysaccharide biosynthesis protein CapD-like" evidence="4">
    <location>
        <begin position="380"/>
        <end position="668"/>
    </location>
</feature>
<evidence type="ECO:0000256" key="3">
    <source>
        <dbReference type="SAM" id="Phobius"/>
    </source>
</evidence>
<dbReference type="InterPro" id="IPR051203">
    <property type="entry name" value="Polysaccharide_Synthase-Rel"/>
</dbReference>
<feature type="transmembrane region" description="Helical" evidence="3">
    <location>
        <begin position="138"/>
        <end position="158"/>
    </location>
</feature>
<dbReference type="PANTHER" id="PTHR43318">
    <property type="entry name" value="UDP-N-ACETYLGLUCOSAMINE 4,6-DEHYDRATASE"/>
    <property type="match status" value="1"/>
</dbReference>
<dbReference type="CDD" id="cd05237">
    <property type="entry name" value="UDP_invert_4-6DH_SDR_e"/>
    <property type="match status" value="1"/>
</dbReference>
<feature type="transmembrane region" description="Helical" evidence="3">
    <location>
        <begin position="105"/>
        <end position="126"/>
    </location>
</feature>
<dbReference type="InterPro" id="IPR036291">
    <property type="entry name" value="NAD(P)-bd_dom_sf"/>
</dbReference>
<evidence type="ECO:0000256" key="2">
    <source>
        <dbReference type="SAM" id="MobiDB-lite"/>
    </source>
</evidence>
<evidence type="ECO:0000313" key="6">
    <source>
        <dbReference type="Proteomes" id="UP000215086"/>
    </source>
</evidence>
<keyword evidence="3" id="KW-0812">Transmembrane</keyword>